<keyword evidence="6" id="KW-0413">Isomerase</keyword>
<gene>
    <name evidence="6" type="ORF">CLHUN_09860</name>
</gene>
<evidence type="ECO:0000256" key="5">
    <source>
        <dbReference type="ARBA" id="ARBA00023014"/>
    </source>
</evidence>
<dbReference type="STRING" id="48256.CLHUN_09860"/>
<keyword evidence="1" id="KW-0004">4Fe-4S</keyword>
<keyword evidence="7" id="KW-1185">Reference proteome</keyword>
<dbReference type="Proteomes" id="UP000191554">
    <property type="component" value="Unassembled WGS sequence"/>
</dbReference>
<dbReference type="InterPro" id="IPR036188">
    <property type="entry name" value="FAD/NAD-bd_sf"/>
</dbReference>
<sequence length="457" mass="49889">MSEIQYTKTVKTVIETDVLVIGGGTAGFGAAVAAARNGAATLLIERLSMLGGMATAGLVGPFMTCYDNDAEEQLVKGIFDELCIRTEARGGAIHPSKVEGMTSYSSYYMASHRHVTPYQSEVLAVVMEEMLQESGAQMLFNVQVTDCITKDGKLDYVIVNMKEGIAAIRAKLFIDCTGDADAAYFAGVPTWLGKKETGVMQPVTLFFEVGNIDRDKYLSELEANKSNLDSHTANCFAHYVEEARRNGDWTLDRNELGNYEQNIPGRWKINTTRIAYIDATKTSDITKALIEGRRQVQEIVAFMKKYLPGCEEVQLIQVATALGVRETRHIVGKYELTAEDILSRKHFDDAICTFGYAIDIHNSTGGGVTFTCVDRYYTIPYRCLLPENCDNMLVAGRSICGSSEAAASYRVMPACIAMGQAAGTAAAIALKSGVCPENVDIVKLRNTLIEQGAVIKD</sequence>
<dbReference type="GO" id="GO:0043917">
    <property type="term" value="F:ribose 1,5-bisphosphate isomerase activity"/>
    <property type="evidence" value="ECO:0007669"/>
    <property type="project" value="UniProtKB-EC"/>
</dbReference>
<evidence type="ECO:0000313" key="7">
    <source>
        <dbReference type="Proteomes" id="UP000191554"/>
    </source>
</evidence>
<dbReference type="GO" id="GO:0051539">
    <property type="term" value="F:4 iron, 4 sulfur cluster binding"/>
    <property type="evidence" value="ECO:0007669"/>
    <property type="project" value="UniProtKB-KW"/>
</dbReference>
<dbReference type="InterPro" id="IPR039650">
    <property type="entry name" value="HdrA-like"/>
</dbReference>
<dbReference type="RefSeq" id="WP_080063441.1">
    <property type="nucleotide sequence ID" value="NZ_MZGX01000005.1"/>
</dbReference>
<keyword evidence="2" id="KW-0479">Metal-binding</keyword>
<proteinExistence type="predicted"/>
<evidence type="ECO:0000256" key="3">
    <source>
        <dbReference type="ARBA" id="ARBA00023002"/>
    </source>
</evidence>
<dbReference type="PANTHER" id="PTHR43498">
    <property type="entry name" value="FERREDOXIN:COB-COM HETERODISULFIDE REDUCTASE SUBUNIT A"/>
    <property type="match status" value="1"/>
</dbReference>
<evidence type="ECO:0000313" key="6">
    <source>
        <dbReference type="EMBL" id="OPX45099.1"/>
    </source>
</evidence>
<dbReference type="SUPFAM" id="SSF51905">
    <property type="entry name" value="FAD/NAD(P)-binding domain"/>
    <property type="match status" value="1"/>
</dbReference>
<keyword evidence="5" id="KW-0411">Iron-sulfur</keyword>
<dbReference type="PANTHER" id="PTHR43498:SF1">
    <property type="entry name" value="COB--COM HETERODISULFIDE REDUCTASE IRON-SULFUR SUBUNIT A"/>
    <property type="match status" value="1"/>
</dbReference>
<dbReference type="OrthoDB" id="9777740at2"/>
<protein>
    <submittedName>
        <fullName evidence="6">Putative thiazole biosynthetic enzyme</fullName>
        <ecNumber evidence="6">5.3.1.29</ecNumber>
    </submittedName>
</protein>
<organism evidence="6 7">
    <name type="scientific">Ruminiclostridium hungatei</name>
    <name type="common">Clostridium hungatei</name>
    <dbReference type="NCBI Taxonomy" id="48256"/>
    <lineage>
        <taxon>Bacteria</taxon>
        <taxon>Bacillati</taxon>
        <taxon>Bacillota</taxon>
        <taxon>Clostridia</taxon>
        <taxon>Eubacteriales</taxon>
        <taxon>Oscillospiraceae</taxon>
        <taxon>Ruminiclostridium</taxon>
    </lineage>
</organism>
<dbReference type="AlphaFoldDB" id="A0A1V4SMJ0"/>
<dbReference type="Pfam" id="PF12831">
    <property type="entry name" value="FAD_oxidored"/>
    <property type="match status" value="1"/>
</dbReference>
<dbReference type="EC" id="5.3.1.29" evidence="6"/>
<dbReference type="EMBL" id="MZGX01000005">
    <property type="protein sequence ID" value="OPX45099.1"/>
    <property type="molecule type" value="Genomic_DNA"/>
</dbReference>
<keyword evidence="4" id="KW-0408">Iron</keyword>
<reference evidence="6 7" key="1">
    <citation type="submission" date="2017-03" db="EMBL/GenBank/DDBJ databases">
        <title>Genome sequence of Clostridium hungatei DSM 14427.</title>
        <authorList>
            <person name="Poehlein A."/>
            <person name="Daniel R."/>
        </authorList>
    </citation>
    <scope>NUCLEOTIDE SEQUENCE [LARGE SCALE GENOMIC DNA]</scope>
    <source>
        <strain evidence="6 7">DSM 14427</strain>
    </source>
</reference>
<dbReference type="Gene3D" id="3.50.50.60">
    <property type="entry name" value="FAD/NAD(P)-binding domain"/>
    <property type="match status" value="1"/>
</dbReference>
<evidence type="ECO:0000256" key="2">
    <source>
        <dbReference type="ARBA" id="ARBA00022723"/>
    </source>
</evidence>
<evidence type="ECO:0000256" key="4">
    <source>
        <dbReference type="ARBA" id="ARBA00023004"/>
    </source>
</evidence>
<evidence type="ECO:0000256" key="1">
    <source>
        <dbReference type="ARBA" id="ARBA00022485"/>
    </source>
</evidence>
<dbReference type="GO" id="GO:0016491">
    <property type="term" value="F:oxidoreductase activity"/>
    <property type="evidence" value="ECO:0007669"/>
    <property type="project" value="UniProtKB-KW"/>
</dbReference>
<keyword evidence="3" id="KW-0560">Oxidoreductase</keyword>
<comment type="caution">
    <text evidence="6">The sequence shown here is derived from an EMBL/GenBank/DDBJ whole genome shotgun (WGS) entry which is preliminary data.</text>
</comment>
<dbReference type="GO" id="GO:0046872">
    <property type="term" value="F:metal ion binding"/>
    <property type="evidence" value="ECO:0007669"/>
    <property type="project" value="UniProtKB-KW"/>
</dbReference>
<name>A0A1V4SMJ0_RUMHU</name>
<accession>A0A1V4SMJ0</accession>